<dbReference type="PANTHER" id="PTHR21625">
    <property type="entry name" value="NYD-SP28 PROTEIN"/>
    <property type="match status" value="1"/>
</dbReference>
<evidence type="ECO:0000256" key="3">
    <source>
        <dbReference type="SAM" id="Coils"/>
    </source>
</evidence>
<organism evidence="6 7">
    <name type="scientific">Sipha flava</name>
    <name type="common">yellow sugarcane aphid</name>
    <dbReference type="NCBI Taxonomy" id="143950"/>
    <lineage>
        <taxon>Eukaryota</taxon>
        <taxon>Metazoa</taxon>
        <taxon>Ecdysozoa</taxon>
        <taxon>Arthropoda</taxon>
        <taxon>Hexapoda</taxon>
        <taxon>Insecta</taxon>
        <taxon>Pterygota</taxon>
        <taxon>Neoptera</taxon>
        <taxon>Paraneoptera</taxon>
        <taxon>Hemiptera</taxon>
        <taxon>Sternorrhyncha</taxon>
        <taxon>Aphidomorpha</taxon>
        <taxon>Aphidoidea</taxon>
        <taxon>Aphididae</taxon>
        <taxon>Sipha</taxon>
    </lineage>
</organism>
<gene>
    <name evidence="7" type="primary">LOC112691249</name>
</gene>
<dbReference type="GeneID" id="112691249"/>
<evidence type="ECO:0000259" key="5">
    <source>
        <dbReference type="Pfam" id="PF14775"/>
    </source>
</evidence>
<feature type="domain" description="Dynein regulatory complex protein 1 C-terminal" evidence="5">
    <location>
        <begin position="764"/>
        <end position="823"/>
    </location>
</feature>
<keyword evidence="2 3" id="KW-0175">Coiled coil</keyword>
<name>A0A8B8GEE2_9HEMI</name>
<proteinExistence type="inferred from homology"/>
<dbReference type="GO" id="GO:0003352">
    <property type="term" value="P:regulation of cilium movement"/>
    <property type="evidence" value="ECO:0007669"/>
    <property type="project" value="TreeGrafter"/>
</dbReference>
<keyword evidence="6" id="KW-1185">Reference proteome</keyword>
<evidence type="ECO:0000259" key="4">
    <source>
        <dbReference type="Pfam" id="PF14772"/>
    </source>
</evidence>
<feature type="coiled-coil region" evidence="3">
    <location>
        <begin position="333"/>
        <end position="378"/>
    </location>
</feature>
<protein>
    <submittedName>
        <fullName evidence="7">Dynein regulatory complex protein 1</fullName>
    </submittedName>
</protein>
<accession>A0A8B8GEE2</accession>
<dbReference type="GO" id="GO:0060285">
    <property type="term" value="P:cilium-dependent cell motility"/>
    <property type="evidence" value="ECO:0007669"/>
    <property type="project" value="TreeGrafter"/>
</dbReference>
<dbReference type="InterPro" id="IPR039750">
    <property type="entry name" value="DRC1/DRC2"/>
</dbReference>
<evidence type="ECO:0000313" key="7">
    <source>
        <dbReference type="RefSeq" id="XP_025421190.1"/>
    </source>
</evidence>
<reference evidence="7" key="1">
    <citation type="submission" date="2025-08" db="UniProtKB">
        <authorList>
            <consortium name="RefSeq"/>
        </authorList>
    </citation>
    <scope>IDENTIFICATION</scope>
    <source>
        <tissue evidence="7">Whole body</tissue>
    </source>
</reference>
<dbReference type="OrthoDB" id="10260459at2759"/>
<dbReference type="Pfam" id="PF14772">
    <property type="entry name" value="NYD-SP28"/>
    <property type="match status" value="1"/>
</dbReference>
<dbReference type="AlphaFoldDB" id="A0A8B8GEE2"/>
<dbReference type="Pfam" id="PF14775">
    <property type="entry name" value="NYD-SP28_assoc"/>
    <property type="match status" value="1"/>
</dbReference>
<feature type="domain" description="Dynein regulatory complex protein 1/2 N-terminal" evidence="4">
    <location>
        <begin position="92"/>
        <end position="192"/>
    </location>
</feature>
<evidence type="ECO:0000256" key="1">
    <source>
        <dbReference type="ARBA" id="ARBA00009688"/>
    </source>
</evidence>
<dbReference type="InterPro" id="IPR039505">
    <property type="entry name" value="DRC1/2_N"/>
</dbReference>
<dbReference type="RefSeq" id="XP_025421190.1">
    <property type="nucleotide sequence ID" value="XM_025565405.1"/>
</dbReference>
<evidence type="ECO:0000256" key="2">
    <source>
        <dbReference type="ARBA" id="ARBA00023054"/>
    </source>
</evidence>
<dbReference type="PANTHER" id="PTHR21625:SF1">
    <property type="entry name" value="DYNEIN REGULATORY COMPLEX PROTEIN 1"/>
    <property type="match status" value="1"/>
</dbReference>
<dbReference type="GO" id="GO:0070286">
    <property type="term" value="P:axonemal dynein complex assembly"/>
    <property type="evidence" value="ECO:0007669"/>
    <property type="project" value="InterPro"/>
</dbReference>
<dbReference type="Proteomes" id="UP000694846">
    <property type="component" value="Unplaced"/>
</dbReference>
<dbReference type="InterPro" id="IPR029440">
    <property type="entry name" value="DRC1_C"/>
</dbReference>
<evidence type="ECO:0000313" key="6">
    <source>
        <dbReference type="Proteomes" id="UP000694846"/>
    </source>
</evidence>
<sequence>MKINNMKNYPAKLNLKNDHSADFTSYEDKNSKRKTSALKREKERLDTDEVEQKELDNIELPTSILKQINISEQDITNYTIEGSQLVTNVFLANENRENNRRHTDKCERDARLKAIELESEIATAKFKEISDQWEVILKKNDALEIHKHSELQKKRGLELIEQKNQMIEILKRDLAESDTRFLDEQAAQSEDVRILQERIENQVKFMRKQYKKHIQCIKSTMEQQREFRIVHANESWNTNYNGTMLIESNSLNDRLAMIEKKENNIMKQYEMNEETIRNLKSNINTELHNMQREFDLIKLKCLDNVEKLNYNYQVLKRREEENASAKAAQRRKINKLQDILSNKRKILRETKTEFKAKVPLLHGEIEKLKQDIKRHENKTERFAVIQEKTFKELWDFSQKQITMQLERIFKIDQIIHETQLGIDWHPPDKLKYLDVSELPSFRKKPCTPNAENLRVENDQDAVDSYAEARKRIMMRLIFDATIRNASFIIDNELIDIVKSHPKKNLILLYNAMAAYGLNTMDSWRCLLSYAQSMVKCQVCRTPVLWRKSGVDRQEKVDSERKPESENRLVDNLLVFTEAHKISIEKTLYTTTNNMLDKTRSDYYRPIFKLKSTPLDIHTAADISDYPSLECANTDSDNSTITFSLSLTDFDQLCSENDSNPAIKSQRSFSQVELEHFQMESEEQNDYSEYTSLKGYQNINEEKDFNVQQFLCDNLDHKLVIKDTDYLRVIKKSIDIAKCKALNQQRKNYSDFYLTKTLNIEDISDYWKQFLYAFPDNRLKMWIIFDKAITKYYQALHLQFKKTKEVEKLENENMELKTILKHFMDAEQNDVRLQNICTPKVQKKQTDSLKNPKTTMITNNSTNMLYEFSEITRNTSIKMCHLRSAQKNVYLLTRPCSKEIHDVIEVISNHS</sequence>
<dbReference type="GO" id="GO:0005858">
    <property type="term" value="C:axonemal dynein complex"/>
    <property type="evidence" value="ECO:0007669"/>
    <property type="project" value="InterPro"/>
</dbReference>
<comment type="similarity">
    <text evidence="1">Belongs to the DRC1 family.</text>
</comment>